<evidence type="ECO:0000256" key="1">
    <source>
        <dbReference type="ARBA" id="ARBA00023002"/>
    </source>
</evidence>
<dbReference type="InterPro" id="IPR036188">
    <property type="entry name" value="FAD/NAD-bd_sf"/>
</dbReference>
<organism evidence="3 4">
    <name type="scientific">Hyphomicrobium facile</name>
    <dbReference type="NCBI Taxonomy" id="51670"/>
    <lineage>
        <taxon>Bacteria</taxon>
        <taxon>Pseudomonadati</taxon>
        <taxon>Pseudomonadota</taxon>
        <taxon>Alphaproteobacteria</taxon>
        <taxon>Hyphomicrobiales</taxon>
        <taxon>Hyphomicrobiaceae</taxon>
        <taxon>Hyphomicrobium</taxon>
    </lineage>
</organism>
<evidence type="ECO:0000313" key="3">
    <source>
        <dbReference type="EMBL" id="SFV29504.1"/>
    </source>
</evidence>
<evidence type="ECO:0000259" key="2">
    <source>
        <dbReference type="Pfam" id="PF07992"/>
    </source>
</evidence>
<dbReference type="AlphaFoldDB" id="A0A1I7N4C4"/>
<feature type="domain" description="FAD/NAD(P)-binding" evidence="2">
    <location>
        <begin position="5"/>
        <end position="292"/>
    </location>
</feature>
<dbReference type="Gene3D" id="3.50.50.60">
    <property type="entry name" value="FAD/NAD(P)-binding domain"/>
    <property type="match status" value="2"/>
</dbReference>
<dbReference type="PRINTS" id="PR00368">
    <property type="entry name" value="FADPNR"/>
</dbReference>
<dbReference type="Pfam" id="PF07992">
    <property type="entry name" value="Pyr_redox_2"/>
    <property type="match status" value="1"/>
</dbReference>
<evidence type="ECO:0000313" key="4">
    <source>
        <dbReference type="Proteomes" id="UP000199423"/>
    </source>
</evidence>
<dbReference type="PRINTS" id="PR00469">
    <property type="entry name" value="PNDRDTASEII"/>
</dbReference>
<sequence>MRDPKVLIVGAGPAGLAAAAELTKRGVSDILIIDRDDAPGGLPRFCAHPGFGIGYSAIPRFGPEFSARLVRAVEDKNVRILCSTTMTALDNGPAVSITGPECGYRIIKPRTVILATGIREANRGNRMVPGDRPEAGVLTTGLLQQMVARSVPFPAAMKSIVVVGTEHVSFSAIWTAHHAGLKVRMMVDDGPRISSFRPVGWLAKAIGIDIRLRTHVAAIKARDNRVSGIVVDGPRGTETIACDGVVFTAGWIPEVAAVATGPVKVDGQTGGLAVNRAGLTNVPGVFAAGNVLSPLKASGSCAIQGRRVGLSVAKYLGSQS</sequence>
<dbReference type="SUPFAM" id="SSF51905">
    <property type="entry name" value="FAD/NAD(P)-binding domain"/>
    <property type="match status" value="1"/>
</dbReference>
<dbReference type="InterPro" id="IPR051691">
    <property type="entry name" value="Metab_Enz_Cyan_OpOx_G3PDH"/>
</dbReference>
<proteinExistence type="predicted"/>
<dbReference type="PANTHER" id="PTHR42949:SF3">
    <property type="entry name" value="ANAEROBIC GLYCEROL-3-PHOSPHATE DEHYDROGENASE SUBUNIT B"/>
    <property type="match status" value="1"/>
</dbReference>
<dbReference type="EMBL" id="FPCH01000001">
    <property type="protein sequence ID" value="SFV29504.1"/>
    <property type="molecule type" value="Genomic_DNA"/>
</dbReference>
<keyword evidence="1" id="KW-0560">Oxidoreductase</keyword>
<dbReference type="RefSeq" id="WP_092865601.1">
    <property type="nucleotide sequence ID" value="NZ_FPCH01000001.1"/>
</dbReference>
<protein>
    <submittedName>
        <fullName evidence="3">Thioredoxin reductase</fullName>
    </submittedName>
</protein>
<dbReference type="InterPro" id="IPR023753">
    <property type="entry name" value="FAD/NAD-binding_dom"/>
</dbReference>
<dbReference type="PANTHER" id="PTHR42949">
    <property type="entry name" value="ANAEROBIC GLYCEROL-3-PHOSPHATE DEHYDROGENASE SUBUNIT B"/>
    <property type="match status" value="1"/>
</dbReference>
<accession>A0A1I7N4C4</accession>
<dbReference type="OrthoDB" id="5287468at2"/>
<reference evidence="4" key="1">
    <citation type="submission" date="2016-10" db="EMBL/GenBank/DDBJ databases">
        <authorList>
            <person name="Varghese N."/>
            <person name="Submissions S."/>
        </authorList>
    </citation>
    <scope>NUCLEOTIDE SEQUENCE [LARGE SCALE GENOMIC DNA]</scope>
    <source>
        <strain evidence="4">DSM 1565</strain>
    </source>
</reference>
<name>A0A1I7N4C4_9HYPH</name>
<dbReference type="STRING" id="51670.SAMN04488557_1267"/>
<keyword evidence="4" id="KW-1185">Reference proteome</keyword>
<gene>
    <name evidence="3" type="ORF">SAMN04488557_1267</name>
</gene>
<dbReference type="GO" id="GO:0016491">
    <property type="term" value="F:oxidoreductase activity"/>
    <property type="evidence" value="ECO:0007669"/>
    <property type="project" value="UniProtKB-KW"/>
</dbReference>
<dbReference type="Proteomes" id="UP000199423">
    <property type="component" value="Unassembled WGS sequence"/>
</dbReference>